<dbReference type="GO" id="GO:0005634">
    <property type="term" value="C:nucleus"/>
    <property type="evidence" value="ECO:0007669"/>
    <property type="project" value="UniProtKB-SubCell"/>
</dbReference>
<keyword evidence="4" id="KW-0238">DNA-binding</keyword>
<evidence type="ECO:0000313" key="9">
    <source>
        <dbReference type="Proteomes" id="UP000184073"/>
    </source>
</evidence>
<evidence type="ECO:0000256" key="5">
    <source>
        <dbReference type="ARBA" id="ARBA00023163"/>
    </source>
</evidence>
<evidence type="ECO:0000256" key="2">
    <source>
        <dbReference type="ARBA" id="ARBA00022833"/>
    </source>
</evidence>
<evidence type="ECO:0000256" key="1">
    <source>
        <dbReference type="ARBA" id="ARBA00004123"/>
    </source>
</evidence>
<dbReference type="OrthoDB" id="4151048at2759"/>
<keyword evidence="6" id="KW-0539">Nucleus</keyword>
<dbReference type="GeneID" id="63721196"/>
<proteinExistence type="predicted"/>
<dbReference type="RefSeq" id="XP_040661518.1">
    <property type="nucleotide sequence ID" value="XM_040805685.1"/>
</dbReference>
<dbReference type="GO" id="GO:0000976">
    <property type="term" value="F:transcription cis-regulatory region binding"/>
    <property type="evidence" value="ECO:0007669"/>
    <property type="project" value="TreeGrafter"/>
</dbReference>
<evidence type="ECO:0000256" key="7">
    <source>
        <dbReference type="SAM" id="MobiDB-lite"/>
    </source>
</evidence>
<evidence type="ECO:0000256" key="3">
    <source>
        <dbReference type="ARBA" id="ARBA00023015"/>
    </source>
</evidence>
<feature type="region of interest" description="Disordered" evidence="7">
    <location>
        <begin position="155"/>
        <end position="186"/>
    </location>
</feature>
<dbReference type="InterPro" id="IPR001138">
    <property type="entry name" value="Zn2Cys6_DnaBD"/>
</dbReference>
<gene>
    <name evidence="8" type="ORF">ASPVEDRAFT_119336</name>
</gene>
<dbReference type="CDD" id="cd00067">
    <property type="entry name" value="GAL4"/>
    <property type="match status" value="1"/>
</dbReference>
<evidence type="ECO:0000256" key="4">
    <source>
        <dbReference type="ARBA" id="ARBA00023125"/>
    </source>
</evidence>
<dbReference type="Proteomes" id="UP000184073">
    <property type="component" value="Unassembled WGS sequence"/>
</dbReference>
<feature type="region of interest" description="Disordered" evidence="7">
    <location>
        <begin position="73"/>
        <end position="140"/>
    </location>
</feature>
<organism evidence="8 9">
    <name type="scientific">Aspergillus versicolor CBS 583.65</name>
    <dbReference type="NCBI Taxonomy" id="1036611"/>
    <lineage>
        <taxon>Eukaryota</taxon>
        <taxon>Fungi</taxon>
        <taxon>Dikarya</taxon>
        <taxon>Ascomycota</taxon>
        <taxon>Pezizomycotina</taxon>
        <taxon>Eurotiomycetes</taxon>
        <taxon>Eurotiomycetidae</taxon>
        <taxon>Eurotiales</taxon>
        <taxon>Aspergillaceae</taxon>
        <taxon>Aspergillus</taxon>
        <taxon>Aspergillus subgen. Nidulantes</taxon>
    </lineage>
</organism>
<dbReference type="EMBL" id="KV878125">
    <property type="protein sequence ID" value="OJI95755.1"/>
    <property type="molecule type" value="Genomic_DNA"/>
</dbReference>
<protein>
    <recommendedName>
        <fullName evidence="10">Zn(2)-C6 fungal-type domain-containing protein</fullName>
    </recommendedName>
</protein>
<dbReference type="GO" id="GO:0008270">
    <property type="term" value="F:zinc ion binding"/>
    <property type="evidence" value="ECO:0007669"/>
    <property type="project" value="InterPro"/>
</dbReference>
<comment type="subcellular location">
    <subcellularLocation>
        <location evidence="1">Nucleus</location>
    </subcellularLocation>
</comment>
<dbReference type="InterPro" id="IPR051089">
    <property type="entry name" value="prtT"/>
</dbReference>
<dbReference type="AlphaFoldDB" id="A0A1L9P2K2"/>
<dbReference type="VEuPathDB" id="FungiDB:ASPVEDRAFT_119336"/>
<keyword evidence="9" id="KW-1185">Reference proteome</keyword>
<reference evidence="9" key="1">
    <citation type="journal article" date="2017" name="Genome Biol.">
        <title>Comparative genomics reveals high biological diversity and specific adaptations in the industrially and medically important fungal genus Aspergillus.</title>
        <authorList>
            <person name="de Vries R.P."/>
            <person name="Riley R."/>
            <person name="Wiebenga A."/>
            <person name="Aguilar-Osorio G."/>
            <person name="Amillis S."/>
            <person name="Uchima C.A."/>
            <person name="Anderluh G."/>
            <person name="Asadollahi M."/>
            <person name="Askin M."/>
            <person name="Barry K."/>
            <person name="Battaglia E."/>
            <person name="Bayram O."/>
            <person name="Benocci T."/>
            <person name="Braus-Stromeyer S.A."/>
            <person name="Caldana C."/>
            <person name="Canovas D."/>
            <person name="Cerqueira G.C."/>
            <person name="Chen F."/>
            <person name="Chen W."/>
            <person name="Choi C."/>
            <person name="Clum A."/>
            <person name="Dos Santos R.A."/>
            <person name="Damasio A.R."/>
            <person name="Diallinas G."/>
            <person name="Emri T."/>
            <person name="Fekete E."/>
            <person name="Flipphi M."/>
            <person name="Freyberg S."/>
            <person name="Gallo A."/>
            <person name="Gournas C."/>
            <person name="Habgood R."/>
            <person name="Hainaut M."/>
            <person name="Harispe M.L."/>
            <person name="Henrissat B."/>
            <person name="Hilden K.S."/>
            <person name="Hope R."/>
            <person name="Hossain A."/>
            <person name="Karabika E."/>
            <person name="Karaffa L."/>
            <person name="Karanyi Z."/>
            <person name="Krasevec N."/>
            <person name="Kuo A."/>
            <person name="Kusch H."/>
            <person name="LaButti K."/>
            <person name="Lagendijk E.L."/>
            <person name="Lapidus A."/>
            <person name="Levasseur A."/>
            <person name="Lindquist E."/>
            <person name="Lipzen A."/>
            <person name="Logrieco A.F."/>
            <person name="MacCabe A."/>
            <person name="Maekelae M.R."/>
            <person name="Malavazi I."/>
            <person name="Melin P."/>
            <person name="Meyer V."/>
            <person name="Mielnichuk N."/>
            <person name="Miskei M."/>
            <person name="Molnar A.P."/>
            <person name="Mule G."/>
            <person name="Ngan C.Y."/>
            <person name="Orejas M."/>
            <person name="Orosz E."/>
            <person name="Ouedraogo J.P."/>
            <person name="Overkamp K.M."/>
            <person name="Park H.-S."/>
            <person name="Perrone G."/>
            <person name="Piumi F."/>
            <person name="Punt P.J."/>
            <person name="Ram A.F."/>
            <person name="Ramon A."/>
            <person name="Rauscher S."/>
            <person name="Record E."/>
            <person name="Riano-Pachon D.M."/>
            <person name="Robert V."/>
            <person name="Roehrig J."/>
            <person name="Ruller R."/>
            <person name="Salamov A."/>
            <person name="Salih N.S."/>
            <person name="Samson R.A."/>
            <person name="Sandor E."/>
            <person name="Sanguinetti M."/>
            <person name="Schuetze T."/>
            <person name="Sepcic K."/>
            <person name="Shelest E."/>
            <person name="Sherlock G."/>
            <person name="Sophianopoulou V."/>
            <person name="Squina F.M."/>
            <person name="Sun H."/>
            <person name="Susca A."/>
            <person name="Todd R.B."/>
            <person name="Tsang A."/>
            <person name="Unkles S.E."/>
            <person name="van de Wiele N."/>
            <person name="van Rossen-Uffink D."/>
            <person name="Oliveira J.V."/>
            <person name="Vesth T.C."/>
            <person name="Visser J."/>
            <person name="Yu J.-H."/>
            <person name="Zhou M."/>
            <person name="Andersen M.R."/>
            <person name="Archer D.B."/>
            <person name="Baker S.E."/>
            <person name="Benoit I."/>
            <person name="Brakhage A.A."/>
            <person name="Braus G.H."/>
            <person name="Fischer R."/>
            <person name="Frisvad J.C."/>
            <person name="Goldman G.H."/>
            <person name="Houbraken J."/>
            <person name="Oakley B."/>
            <person name="Pocsi I."/>
            <person name="Scazzocchio C."/>
            <person name="Seiboth B."/>
            <person name="vanKuyk P.A."/>
            <person name="Wortman J."/>
            <person name="Dyer P.S."/>
            <person name="Grigoriev I.V."/>
        </authorList>
    </citation>
    <scope>NUCLEOTIDE SEQUENCE [LARGE SCALE GENOMIC DNA]</scope>
    <source>
        <strain evidence="9">CBS 583.65</strain>
    </source>
</reference>
<evidence type="ECO:0000256" key="6">
    <source>
        <dbReference type="ARBA" id="ARBA00023242"/>
    </source>
</evidence>
<evidence type="ECO:0008006" key="10">
    <source>
        <dbReference type="Google" id="ProtNLM"/>
    </source>
</evidence>
<keyword evidence="3" id="KW-0805">Transcription regulation</keyword>
<accession>A0A1L9P2K2</accession>
<name>A0A1L9P2K2_ASPVE</name>
<keyword evidence="5" id="KW-0804">Transcription</keyword>
<dbReference type="PANTHER" id="PTHR31845">
    <property type="entry name" value="FINGER DOMAIN PROTEIN, PUTATIVE-RELATED"/>
    <property type="match status" value="1"/>
</dbReference>
<sequence length="645" mass="71165">MPPPGALSRHVRVVASKRYVCEEDLRLLVRIDSKQMKCSGGPAPCERCARFGRDCIFEPPNMNLATTSTFAPRAENHHHQQPPLTPSDGSLTLEHQEHLHRSPSSARNRSLDAVSTGGSGGGTRPQPPASRPTGLLPNATPYSSVQELETNCHHWAGGYQTPSDGHSTGDKRRRCTGGRQAASPGDRAGLSACLMEAGITLADAQELFKLFGERLSPFIPSFYATDFNSLPSEPLYVLAAINAVARYLPDSDALRDRICRILRRLVSDLILQPTGDQASAAMLENMQGLVVLYSCCEATGPSPDHRQGDSGFDMLTLKGIAEAYAVKCKIGVDCALNKVSSDKLPLVWVVWLYTMSHHCAVIHGCPRTLSGSIELLRVKVALEQTVHHPRIRLLLGECELCLLWERASAIQGSNPQTVYEALDLWKAEWQEFLSGGAAQGRHLYFHYFFTRFHLLTHMVGETGELYIAVGESLDAARDFLHWIGSLSPISKDRLRYLCDFAFVLMAYVGLYVLRALRSDVVTLENQREFLRMIQDLASLMKSLGPRGDTRPTVYGYALEAMCKQYRITRMDGQPTGHAANLQNVAEVVGLSRPSQVNMDLPMPAEGLMDEDLLRQSRLSPGFWTLDPDLSVFDGIMAGIPVPEEP</sequence>
<dbReference type="PANTHER" id="PTHR31845:SF33">
    <property type="entry name" value="ZN(II)2CYS6 TRANSCRIPTION FACTOR (EUROFUNG)"/>
    <property type="match status" value="1"/>
</dbReference>
<dbReference type="GO" id="GO:0000981">
    <property type="term" value="F:DNA-binding transcription factor activity, RNA polymerase II-specific"/>
    <property type="evidence" value="ECO:0007669"/>
    <property type="project" value="InterPro"/>
</dbReference>
<keyword evidence="2" id="KW-0862">Zinc</keyword>
<evidence type="ECO:0000313" key="8">
    <source>
        <dbReference type="EMBL" id="OJI95755.1"/>
    </source>
</evidence>